<evidence type="ECO:0000256" key="1">
    <source>
        <dbReference type="SAM" id="SignalP"/>
    </source>
</evidence>
<evidence type="ECO:0008006" key="4">
    <source>
        <dbReference type="Google" id="ProtNLM"/>
    </source>
</evidence>
<dbReference type="Proteomes" id="UP000429523">
    <property type="component" value="Unassembled WGS sequence"/>
</dbReference>
<proteinExistence type="predicted"/>
<sequence>MRLSLPPVLLLLLQSCHCLVNFITASLDCLQFLPSSLHSSLFLVLSRRLRLRSRRVYGIHRGRRLDARRDRRQHHLVVRARRHIRRSHASHCLSRPRQGRRCGVGGFCHVAAFPSLMFSSCPSILSVVTVVRIWANITQCSHCRSHGGHTAPRTILISTAQFIIQPLVHGTCDSDHRPSQHGIVDIVTRRLLFQSRGRYAWQKPLFALTRLHTVLHSSGNLTRHRTRYSPYYARFPFSADSSFDFRSVRYASFLAFAAVSGHSLAK</sequence>
<dbReference type="EMBL" id="QXGF01006197">
    <property type="protein sequence ID" value="KAE8918084.1"/>
    <property type="molecule type" value="Genomic_DNA"/>
</dbReference>
<protein>
    <recommendedName>
        <fullName evidence="4">Secreted protein</fullName>
    </recommendedName>
</protein>
<evidence type="ECO:0000313" key="2">
    <source>
        <dbReference type="EMBL" id="KAE8918084.1"/>
    </source>
</evidence>
<evidence type="ECO:0000313" key="3">
    <source>
        <dbReference type="Proteomes" id="UP000429523"/>
    </source>
</evidence>
<reference evidence="2 3" key="1">
    <citation type="submission" date="2018-08" db="EMBL/GenBank/DDBJ databases">
        <title>Genomic investigation of the strawberry pathogen Phytophthora fragariae indicates pathogenicity is determined by transcriptional variation in three key races.</title>
        <authorList>
            <person name="Adams T.M."/>
            <person name="Armitage A.D."/>
            <person name="Sobczyk M.K."/>
            <person name="Bates H.J."/>
            <person name="Dunwell J.M."/>
            <person name="Nellist C.F."/>
            <person name="Harrison R.J."/>
        </authorList>
    </citation>
    <scope>NUCLEOTIDE SEQUENCE [LARGE SCALE GENOMIC DNA]</scope>
    <source>
        <strain evidence="2 3">NOV-9</strain>
    </source>
</reference>
<organism evidence="2 3">
    <name type="scientific">Phytophthora fragariae</name>
    <dbReference type="NCBI Taxonomy" id="53985"/>
    <lineage>
        <taxon>Eukaryota</taxon>
        <taxon>Sar</taxon>
        <taxon>Stramenopiles</taxon>
        <taxon>Oomycota</taxon>
        <taxon>Peronosporomycetes</taxon>
        <taxon>Peronosporales</taxon>
        <taxon>Peronosporaceae</taxon>
        <taxon>Phytophthora</taxon>
    </lineage>
</organism>
<dbReference type="PROSITE" id="PS51257">
    <property type="entry name" value="PROKAR_LIPOPROTEIN"/>
    <property type="match status" value="1"/>
</dbReference>
<feature type="chain" id="PRO_5025494914" description="Secreted protein" evidence="1">
    <location>
        <begin position="19"/>
        <end position="266"/>
    </location>
</feature>
<dbReference type="AlphaFoldDB" id="A0A6A3D950"/>
<feature type="signal peptide" evidence="1">
    <location>
        <begin position="1"/>
        <end position="18"/>
    </location>
</feature>
<name>A0A6A3D950_9STRA</name>
<gene>
    <name evidence="2" type="ORF">PF009_g31599</name>
</gene>
<comment type="caution">
    <text evidence="2">The sequence shown here is derived from an EMBL/GenBank/DDBJ whole genome shotgun (WGS) entry which is preliminary data.</text>
</comment>
<accession>A0A6A3D950</accession>
<keyword evidence="1" id="KW-0732">Signal</keyword>